<dbReference type="Proteomes" id="UP000612585">
    <property type="component" value="Unassembled WGS sequence"/>
</dbReference>
<evidence type="ECO:0000256" key="1">
    <source>
        <dbReference type="SAM" id="Phobius"/>
    </source>
</evidence>
<dbReference type="AlphaFoldDB" id="A0A8J3ZG93"/>
<accession>A0A8J3ZG93</accession>
<organism evidence="2 3">
    <name type="scientific">Virgisporangium aurantiacum</name>
    <dbReference type="NCBI Taxonomy" id="175570"/>
    <lineage>
        <taxon>Bacteria</taxon>
        <taxon>Bacillati</taxon>
        <taxon>Actinomycetota</taxon>
        <taxon>Actinomycetes</taxon>
        <taxon>Micromonosporales</taxon>
        <taxon>Micromonosporaceae</taxon>
        <taxon>Virgisporangium</taxon>
    </lineage>
</organism>
<feature type="transmembrane region" description="Helical" evidence="1">
    <location>
        <begin position="6"/>
        <end position="28"/>
    </location>
</feature>
<name>A0A8J3ZG93_9ACTN</name>
<comment type="caution">
    <text evidence="2">The sequence shown here is derived from an EMBL/GenBank/DDBJ whole genome shotgun (WGS) entry which is preliminary data.</text>
</comment>
<protein>
    <recommendedName>
        <fullName evidence="4">DUF4760 domain-containing protein</fullName>
    </recommendedName>
</protein>
<keyword evidence="1" id="KW-0472">Membrane</keyword>
<gene>
    <name evidence="2" type="ORF">Vau01_097690</name>
</gene>
<keyword evidence="1" id="KW-0812">Transmembrane</keyword>
<evidence type="ECO:0008006" key="4">
    <source>
        <dbReference type="Google" id="ProtNLM"/>
    </source>
</evidence>
<evidence type="ECO:0000313" key="2">
    <source>
        <dbReference type="EMBL" id="GIJ62253.1"/>
    </source>
</evidence>
<keyword evidence="1" id="KW-1133">Transmembrane helix</keyword>
<reference evidence="2" key="1">
    <citation type="submission" date="2021-01" db="EMBL/GenBank/DDBJ databases">
        <title>Whole genome shotgun sequence of Virgisporangium aurantiacum NBRC 16421.</title>
        <authorList>
            <person name="Komaki H."/>
            <person name="Tamura T."/>
        </authorList>
    </citation>
    <scope>NUCLEOTIDE SEQUENCE</scope>
    <source>
        <strain evidence="2">NBRC 16421</strain>
    </source>
</reference>
<keyword evidence="3" id="KW-1185">Reference proteome</keyword>
<evidence type="ECO:0000313" key="3">
    <source>
        <dbReference type="Proteomes" id="UP000612585"/>
    </source>
</evidence>
<proteinExistence type="predicted"/>
<dbReference type="EMBL" id="BOPG01000076">
    <property type="protein sequence ID" value="GIJ62253.1"/>
    <property type="molecule type" value="Genomic_DNA"/>
</dbReference>
<dbReference type="RefSeq" id="WP_204007786.1">
    <property type="nucleotide sequence ID" value="NZ_BOPG01000076.1"/>
</dbReference>
<sequence>MASLDVINSIAQMVGAVAVVATLPFIAVQSRVSRRIAECDSYHNLVSSVSQFYATLATVEGAADLYIRGRKEPASLEREERARFFYSCVQWFCFHENLYLQHSRGLLPRQYFAAWREAFRRDLGDPGFVAYWHHERLDYAIDFQRYVDGILANLDGSPSNLPDPREILLPRRTPED</sequence>